<evidence type="ECO:0000313" key="2">
    <source>
        <dbReference type="Proteomes" id="UP001317532"/>
    </source>
</evidence>
<accession>A0AAN1XV17</accession>
<dbReference type="AlphaFoldDB" id="A0AAN1XV17"/>
<proteinExistence type="predicted"/>
<protein>
    <submittedName>
        <fullName evidence="1">Uncharacterized protein</fullName>
    </submittedName>
</protein>
<name>A0AAN1XV17_UNVUL</name>
<sequence>MTRRTFTVSLTIPDNEAFTAYETLARLGLPVARVVRSDVWLFDTDGDLPELATTIASIETIHNPNKHRLAERPSDAPAPGEVWIAARDEAPATLVAGRAIPGVRAIRRRTAWRLLDEGGRDVDPGVLTRAVETFLCNPAFQVATTA</sequence>
<evidence type="ECO:0000313" key="1">
    <source>
        <dbReference type="EMBL" id="BDE05957.1"/>
    </source>
</evidence>
<keyword evidence="2" id="KW-1185">Reference proteome</keyword>
<organism evidence="1 2">
    <name type="scientific">Vulcanimicrobium alpinum</name>
    <dbReference type="NCBI Taxonomy" id="3016050"/>
    <lineage>
        <taxon>Bacteria</taxon>
        <taxon>Bacillati</taxon>
        <taxon>Vulcanimicrobiota</taxon>
        <taxon>Vulcanimicrobiia</taxon>
        <taxon>Vulcanimicrobiales</taxon>
        <taxon>Vulcanimicrobiaceae</taxon>
        <taxon>Vulcanimicrobium</taxon>
    </lineage>
</organism>
<dbReference type="RefSeq" id="WP_317996963.1">
    <property type="nucleotide sequence ID" value="NZ_AP025523.1"/>
</dbReference>
<dbReference type="KEGG" id="vab:WPS_12330"/>
<gene>
    <name evidence="1" type="ORF">WPS_12330</name>
</gene>
<reference evidence="1 2" key="1">
    <citation type="journal article" date="2022" name="ISME Commun">
        <title>Vulcanimicrobium alpinus gen. nov. sp. nov., the first cultivated representative of the candidate phylum 'Eremiobacterota', is a metabolically versatile aerobic anoxygenic phototroph.</title>
        <authorList>
            <person name="Yabe S."/>
            <person name="Muto K."/>
            <person name="Abe K."/>
            <person name="Yokota A."/>
            <person name="Staudigel H."/>
            <person name="Tebo B.M."/>
        </authorList>
    </citation>
    <scope>NUCLEOTIDE SEQUENCE [LARGE SCALE GENOMIC DNA]</scope>
    <source>
        <strain evidence="1 2">WC8-2</strain>
    </source>
</reference>
<dbReference type="EMBL" id="AP025523">
    <property type="protein sequence ID" value="BDE05957.1"/>
    <property type="molecule type" value="Genomic_DNA"/>
</dbReference>
<dbReference type="Proteomes" id="UP001317532">
    <property type="component" value="Chromosome"/>
</dbReference>